<proteinExistence type="predicted"/>
<feature type="domain" description="MGAT4 conserved region" evidence="1">
    <location>
        <begin position="105"/>
        <end position="338"/>
    </location>
</feature>
<dbReference type="HOGENOM" id="CLU_802420_0_0_1"/>
<gene>
    <name evidence="2" type="ORF">NEMVEDRAFT_v1g242480</name>
</gene>
<reference evidence="2 3" key="1">
    <citation type="journal article" date="2007" name="Science">
        <title>Sea anemone genome reveals ancestral eumetazoan gene repertoire and genomic organization.</title>
        <authorList>
            <person name="Putnam N.H."/>
            <person name="Srivastava M."/>
            <person name="Hellsten U."/>
            <person name="Dirks B."/>
            <person name="Chapman J."/>
            <person name="Salamov A."/>
            <person name="Terry A."/>
            <person name="Shapiro H."/>
            <person name="Lindquist E."/>
            <person name="Kapitonov V.V."/>
            <person name="Jurka J."/>
            <person name="Genikhovich G."/>
            <person name="Grigoriev I.V."/>
            <person name="Lucas S.M."/>
            <person name="Steele R.E."/>
            <person name="Finnerty J.R."/>
            <person name="Technau U."/>
            <person name="Martindale M.Q."/>
            <person name="Rokhsar D.S."/>
        </authorList>
    </citation>
    <scope>NUCLEOTIDE SEQUENCE [LARGE SCALE GENOMIC DNA]</scope>
    <source>
        <strain evidence="3">CH2 X CH6</strain>
    </source>
</reference>
<dbReference type="OMA" id="FQTHIAM"/>
<dbReference type="AlphaFoldDB" id="A7S2Y8"/>
<dbReference type="InterPro" id="IPR006759">
    <property type="entry name" value="Glyco_transf_54"/>
</dbReference>
<keyword evidence="3" id="KW-1185">Reference proteome</keyword>
<dbReference type="STRING" id="45351.A7S2Y8"/>
<dbReference type="Pfam" id="PF04666">
    <property type="entry name" value="MGAT4_cons"/>
    <property type="match status" value="1"/>
</dbReference>
<organism evidence="2 3">
    <name type="scientific">Nematostella vectensis</name>
    <name type="common">Starlet sea anemone</name>
    <dbReference type="NCBI Taxonomy" id="45351"/>
    <lineage>
        <taxon>Eukaryota</taxon>
        <taxon>Metazoa</taxon>
        <taxon>Cnidaria</taxon>
        <taxon>Anthozoa</taxon>
        <taxon>Hexacorallia</taxon>
        <taxon>Actiniaria</taxon>
        <taxon>Edwardsiidae</taxon>
        <taxon>Nematostella</taxon>
    </lineage>
</organism>
<dbReference type="InterPro" id="IPR057279">
    <property type="entry name" value="MGAT4"/>
</dbReference>
<sequence length="346" mass="39655">MANFSAPSIDSTFIFTSKPVFALSFFSCVVRKNDRSTPSIPSSSTRLVSHSCRIEGEYPAKVEGDTTERCQSFSNQSPFDTSYNERVVTCSYNGSEVIFKDAVRLLGKPLTSKKFLTIGVPTVYRGGNHTHQVSYLRYTLDRVFANIESPEDVLVVLHLADRDPKKRRNLQEQLAQQFQTHIAMNRLHVIEAPDSYYPPLEGLPLNHGDSEARVRWRSKLLVDQAFLMGYCSGMGKYYLQLEDDSPPEDGPFVEKIRRCIFAKRHFDWVFLKTTYHMNIGNLFKGKDLADLARFLYMTYEEYPVDLAVFIYAEILRTKRHIDNLCGSYFLHIGKQSSLKTVKPRIA</sequence>
<protein>
    <recommendedName>
        <fullName evidence="1">MGAT4 conserved region domain-containing protein</fullName>
    </recommendedName>
</protein>
<dbReference type="GO" id="GO:0008375">
    <property type="term" value="F:acetylglucosaminyltransferase activity"/>
    <property type="evidence" value="ECO:0000318"/>
    <property type="project" value="GO_Central"/>
</dbReference>
<dbReference type="PANTHER" id="PTHR12062:SF0">
    <property type="entry name" value="ALPHA-1,3-MANNOSYL-GLYCOPROTEIN 4-BETA-N-ACETYLGLUCOSAMINYLTRANSFERASE B"/>
    <property type="match status" value="1"/>
</dbReference>
<evidence type="ECO:0000259" key="1">
    <source>
        <dbReference type="Pfam" id="PF04666"/>
    </source>
</evidence>
<dbReference type="InParanoid" id="A7S2Y8"/>
<dbReference type="PhylomeDB" id="A7S2Y8"/>
<dbReference type="Proteomes" id="UP000001593">
    <property type="component" value="Unassembled WGS sequence"/>
</dbReference>
<evidence type="ECO:0000313" key="2">
    <source>
        <dbReference type="EMBL" id="EDO41862.1"/>
    </source>
</evidence>
<name>A7S2Y8_NEMVE</name>
<accession>A7S2Y8</accession>
<dbReference type="EMBL" id="DS469571">
    <property type="protein sequence ID" value="EDO41862.1"/>
    <property type="molecule type" value="Genomic_DNA"/>
</dbReference>
<dbReference type="GO" id="GO:0006487">
    <property type="term" value="P:protein N-linked glycosylation"/>
    <property type="evidence" value="ECO:0000318"/>
    <property type="project" value="GO_Central"/>
</dbReference>
<dbReference type="eggNOG" id="KOG3656">
    <property type="taxonomic scope" value="Eukaryota"/>
</dbReference>
<evidence type="ECO:0000313" key="3">
    <source>
        <dbReference type="Proteomes" id="UP000001593"/>
    </source>
</evidence>
<dbReference type="PANTHER" id="PTHR12062">
    <property type="entry name" value="N-ACETYLGLUCOSAMINYLTRANSFERASE VI"/>
    <property type="match status" value="1"/>
</dbReference>